<dbReference type="EMBL" id="JBDKWZ010000001">
    <property type="protein sequence ID" value="MEN7546857.1"/>
    <property type="molecule type" value="Genomic_DNA"/>
</dbReference>
<evidence type="ECO:0000256" key="11">
    <source>
        <dbReference type="SAM" id="Phobius"/>
    </source>
</evidence>
<feature type="domain" description="CBS" evidence="12">
    <location>
        <begin position="466"/>
        <end position="522"/>
    </location>
</feature>
<dbReference type="PANTHER" id="PTHR43427">
    <property type="entry name" value="CHLORIDE CHANNEL PROTEIN CLC-E"/>
    <property type="match status" value="1"/>
</dbReference>
<feature type="transmembrane region" description="Helical" evidence="11">
    <location>
        <begin position="23"/>
        <end position="42"/>
    </location>
</feature>
<dbReference type="GO" id="GO:0034707">
    <property type="term" value="C:chloride channel complex"/>
    <property type="evidence" value="ECO:0007669"/>
    <property type="project" value="UniProtKB-KW"/>
</dbReference>
<comment type="subcellular location">
    <subcellularLocation>
        <location evidence="1">Membrane</location>
        <topology evidence="1">Multi-pass membrane protein</topology>
    </subcellularLocation>
</comment>
<evidence type="ECO:0000256" key="6">
    <source>
        <dbReference type="ARBA" id="ARBA00023136"/>
    </source>
</evidence>
<feature type="transmembrane region" description="Helical" evidence="11">
    <location>
        <begin position="378"/>
        <end position="403"/>
    </location>
</feature>
<feature type="transmembrane region" description="Helical" evidence="11">
    <location>
        <begin position="233"/>
        <end position="255"/>
    </location>
</feature>
<dbReference type="RefSeq" id="WP_346819637.1">
    <property type="nucleotide sequence ID" value="NZ_JBDKWZ010000001.1"/>
</dbReference>
<feature type="transmembrane region" description="Helical" evidence="11">
    <location>
        <begin position="157"/>
        <end position="182"/>
    </location>
</feature>
<evidence type="ECO:0000256" key="9">
    <source>
        <dbReference type="ARBA" id="ARBA00023303"/>
    </source>
</evidence>
<dbReference type="PROSITE" id="PS51371">
    <property type="entry name" value="CBS"/>
    <property type="match status" value="2"/>
</dbReference>
<keyword evidence="5" id="KW-0406">Ion transport</keyword>
<dbReference type="PANTHER" id="PTHR43427:SF6">
    <property type="entry name" value="CHLORIDE CHANNEL PROTEIN CLC-E"/>
    <property type="match status" value="1"/>
</dbReference>
<keyword evidence="9" id="KW-0407">Ion channel</keyword>
<dbReference type="Gene3D" id="1.10.3080.10">
    <property type="entry name" value="Clc chloride channel"/>
    <property type="match status" value="1"/>
</dbReference>
<evidence type="ECO:0000256" key="4">
    <source>
        <dbReference type="ARBA" id="ARBA00022989"/>
    </source>
</evidence>
<dbReference type="InterPro" id="IPR014743">
    <property type="entry name" value="Cl-channel_core"/>
</dbReference>
<proteinExistence type="predicted"/>
<dbReference type="InterPro" id="IPR046342">
    <property type="entry name" value="CBS_dom_sf"/>
</dbReference>
<dbReference type="SUPFAM" id="SSF81340">
    <property type="entry name" value="Clc chloride channel"/>
    <property type="match status" value="1"/>
</dbReference>
<feature type="transmembrane region" description="Helical" evidence="11">
    <location>
        <begin position="317"/>
        <end position="341"/>
    </location>
</feature>
<evidence type="ECO:0000256" key="7">
    <source>
        <dbReference type="ARBA" id="ARBA00023173"/>
    </source>
</evidence>
<evidence type="ECO:0000256" key="3">
    <source>
        <dbReference type="ARBA" id="ARBA00022692"/>
    </source>
</evidence>
<keyword evidence="4 11" id="KW-1133">Transmembrane helix</keyword>
<evidence type="ECO:0000256" key="2">
    <source>
        <dbReference type="ARBA" id="ARBA00022448"/>
    </source>
</evidence>
<dbReference type="CDD" id="cd00400">
    <property type="entry name" value="Voltage_gated_ClC"/>
    <property type="match status" value="1"/>
</dbReference>
<evidence type="ECO:0000313" key="14">
    <source>
        <dbReference type="Proteomes" id="UP001403385"/>
    </source>
</evidence>
<keyword evidence="2" id="KW-0813">Transport</keyword>
<evidence type="ECO:0000256" key="5">
    <source>
        <dbReference type="ARBA" id="ARBA00023065"/>
    </source>
</evidence>
<reference evidence="13 14" key="1">
    <citation type="submission" date="2024-04" db="EMBL/GenBank/DDBJ databases">
        <title>Novel genus in family Flammeovirgaceae.</title>
        <authorList>
            <person name="Nguyen T.H."/>
            <person name="Vuong T.Q."/>
            <person name="Le H."/>
            <person name="Kim S.-G."/>
        </authorList>
    </citation>
    <scope>NUCLEOTIDE SEQUENCE [LARGE SCALE GENOMIC DNA]</scope>
    <source>
        <strain evidence="13 14">JCM 23209</strain>
    </source>
</reference>
<dbReference type="SUPFAM" id="SSF54631">
    <property type="entry name" value="CBS-domain pair"/>
    <property type="match status" value="1"/>
</dbReference>
<name>A0AAW9RTB5_9BACT</name>
<evidence type="ECO:0000259" key="12">
    <source>
        <dbReference type="PROSITE" id="PS51371"/>
    </source>
</evidence>
<dbReference type="InterPro" id="IPR001807">
    <property type="entry name" value="ClC"/>
</dbReference>
<feature type="domain" description="CBS" evidence="12">
    <location>
        <begin position="531"/>
        <end position="587"/>
    </location>
</feature>
<dbReference type="Gene3D" id="3.10.580.10">
    <property type="entry name" value="CBS-domain"/>
    <property type="match status" value="1"/>
</dbReference>
<feature type="transmembrane region" description="Helical" evidence="11">
    <location>
        <begin position="353"/>
        <end position="372"/>
    </location>
</feature>
<dbReference type="Proteomes" id="UP001403385">
    <property type="component" value="Unassembled WGS sequence"/>
</dbReference>
<comment type="caution">
    <text evidence="13">The sequence shown here is derived from an EMBL/GenBank/DDBJ whole genome shotgun (WGS) entry which is preliminary data.</text>
</comment>
<feature type="transmembrane region" description="Helical" evidence="11">
    <location>
        <begin position="62"/>
        <end position="83"/>
    </location>
</feature>
<dbReference type="GO" id="GO:0005254">
    <property type="term" value="F:chloride channel activity"/>
    <property type="evidence" value="ECO:0007669"/>
    <property type="project" value="UniProtKB-KW"/>
</dbReference>
<evidence type="ECO:0000313" key="13">
    <source>
        <dbReference type="EMBL" id="MEN7546857.1"/>
    </source>
</evidence>
<dbReference type="PRINTS" id="PR00762">
    <property type="entry name" value="CLCHANNEL"/>
</dbReference>
<evidence type="ECO:0000256" key="10">
    <source>
        <dbReference type="PROSITE-ProRule" id="PRU00703"/>
    </source>
</evidence>
<dbReference type="Pfam" id="PF00654">
    <property type="entry name" value="Voltage_CLC"/>
    <property type="match status" value="1"/>
</dbReference>
<dbReference type="InterPro" id="IPR050368">
    <property type="entry name" value="ClC-type_chloride_channel"/>
</dbReference>
<evidence type="ECO:0000256" key="1">
    <source>
        <dbReference type="ARBA" id="ARBA00004141"/>
    </source>
</evidence>
<keyword evidence="14" id="KW-1185">Reference proteome</keyword>
<dbReference type="Pfam" id="PF00571">
    <property type="entry name" value="CBS"/>
    <property type="match status" value="2"/>
</dbReference>
<dbReference type="AlphaFoldDB" id="A0AAW9RTB5"/>
<protein>
    <submittedName>
        <fullName evidence="13">Chloride channel protein</fullName>
    </submittedName>
</protein>
<evidence type="ECO:0000256" key="8">
    <source>
        <dbReference type="ARBA" id="ARBA00023214"/>
    </source>
</evidence>
<keyword evidence="3 11" id="KW-0812">Transmembrane</keyword>
<keyword evidence="7" id="KW-0869">Chloride channel</keyword>
<accession>A0AAW9RTB5</accession>
<organism evidence="13 14">
    <name type="scientific">Rapidithrix thailandica</name>
    <dbReference type="NCBI Taxonomy" id="413964"/>
    <lineage>
        <taxon>Bacteria</taxon>
        <taxon>Pseudomonadati</taxon>
        <taxon>Bacteroidota</taxon>
        <taxon>Cytophagia</taxon>
        <taxon>Cytophagales</taxon>
        <taxon>Flammeovirgaceae</taxon>
        <taxon>Rapidithrix</taxon>
    </lineage>
</organism>
<keyword evidence="10" id="KW-0129">CBS domain</keyword>
<gene>
    <name evidence="13" type="ORF">AAG747_02980</name>
</gene>
<keyword evidence="6 11" id="KW-0472">Membrane</keyword>
<sequence length="591" mass="65580">MKSNVDTNRILAWRKLYISDRNFLLIVSAVVGIISGLAAVTLKAAVHTIHDRFTSDAYDENYIQLIYPLVGLLLTIFLAKILYRDKLGHGITDILYSISKKSSFIAQSKMYSRMITSAITVGFGGSAGLESPIVLTGSAIGSNVGRYLNLNYKLRTLLIGCGTAGVISAIFNAPIAGLIFALEVILVDVTVANLVPLLISSVAATLVSILLLGDDLLFSFKLVDSFSASDTPWYILLGIICGFTAVYYSVMLKWIEHQLSRVHNSYYRALIGGVVLTLLIFICPPVYGEGYSMIIALLNGNEHELLVRSELFEQFDIGWLFLIYTIIVILVKAIASAITIGSGGSGGTFAPSMFLGGLTGFAVARLINLTGIGQISEINFILVGMCGVMCGVQYAPLTAIFLIAEITGGYILFVPLMIVSAIAFTTVYYFNPHSIYIRELVEMGEYLDKHDHDRKVLTNLKINRLIEKDFKTIHQDAMLKDLVQLISVSRRNIFPVVDDEEKLVGIVLLDDVREIMFDEKKQQSIKISKIMETPPALVEFGENMESVMRKFETTQAWNLPVLKDEKYIGFVSKSRIFNLYRQQLIEQQNYV</sequence>
<keyword evidence="8" id="KW-0868">Chloride</keyword>
<feature type="transmembrane region" description="Helical" evidence="11">
    <location>
        <begin position="267"/>
        <end position="287"/>
    </location>
</feature>
<feature type="transmembrane region" description="Helical" evidence="11">
    <location>
        <begin position="194"/>
        <end position="213"/>
    </location>
</feature>
<dbReference type="CDD" id="cd02205">
    <property type="entry name" value="CBS_pair_SF"/>
    <property type="match status" value="1"/>
</dbReference>
<dbReference type="InterPro" id="IPR000644">
    <property type="entry name" value="CBS_dom"/>
</dbReference>
<feature type="transmembrane region" description="Helical" evidence="11">
    <location>
        <begin position="410"/>
        <end position="430"/>
    </location>
</feature>